<dbReference type="SUPFAM" id="SSF46785">
    <property type="entry name" value="Winged helix' DNA-binding domain"/>
    <property type="match status" value="1"/>
</dbReference>
<evidence type="ECO:0000256" key="2">
    <source>
        <dbReference type="ARBA" id="ARBA00023125"/>
    </source>
</evidence>
<feature type="domain" description="HTH marR-type" evidence="4">
    <location>
        <begin position="32"/>
        <end position="165"/>
    </location>
</feature>
<dbReference type="InterPro" id="IPR023187">
    <property type="entry name" value="Tscrpt_reg_MarR-type_CS"/>
</dbReference>
<evidence type="ECO:0000256" key="1">
    <source>
        <dbReference type="ARBA" id="ARBA00023015"/>
    </source>
</evidence>
<sequence>MSRRVEASALSDTVDRIRSEWAAAYPHLDTAPIDILGRIQRIASICSQRLDSNLERHGVTRSEFAVLGALARVDRPLRASEVVSTTLLSGASVTKIADSLAGRGLLERQKSERDGRVVLLALTDAGRAVVDTEMPRRLADDEAMIAGLTDAERATLAGLLRRICATLGD</sequence>
<dbReference type="InterPro" id="IPR036388">
    <property type="entry name" value="WH-like_DNA-bd_sf"/>
</dbReference>
<dbReference type="InterPro" id="IPR000835">
    <property type="entry name" value="HTH_MarR-typ"/>
</dbReference>
<dbReference type="Pfam" id="PF12802">
    <property type="entry name" value="MarR_2"/>
    <property type="match status" value="1"/>
</dbReference>
<dbReference type="RefSeq" id="WP_163806924.1">
    <property type="nucleotide sequence ID" value="NZ_AP022620.1"/>
</dbReference>
<evidence type="ECO:0000259" key="4">
    <source>
        <dbReference type="PROSITE" id="PS50995"/>
    </source>
</evidence>
<dbReference type="InterPro" id="IPR036390">
    <property type="entry name" value="WH_DNA-bd_sf"/>
</dbReference>
<dbReference type="PANTHER" id="PTHR33164:SF104">
    <property type="entry name" value="TRANSCRIPTIONAL REGULATORY PROTEIN"/>
    <property type="match status" value="1"/>
</dbReference>
<name>A0A6N4WC98_9MYCO</name>
<keyword evidence="1" id="KW-0805">Transcription regulation</keyword>
<dbReference type="GO" id="GO:0003700">
    <property type="term" value="F:DNA-binding transcription factor activity"/>
    <property type="evidence" value="ECO:0007669"/>
    <property type="project" value="InterPro"/>
</dbReference>
<dbReference type="GO" id="GO:0006950">
    <property type="term" value="P:response to stress"/>
    <property type="evidence" value="ECO:0007669"/>
    <property type="project" value="TreeGrafter"/>
</dbReference>
<dbReference type="SMART" id="SM00347">
    <property type="entry name" value="HTH_MARR"/>
    <property type="match status" value="1"/>
</dbReference>
<dbReference type="PANTHER" id="PTHR33164">
    <property type="entry name" value="TRANSCRIPTIONAL REGULATOR, MARR FAMILY"/>
    <property type="match status" value="1"/>
</dbReference>
<dbReference type="KEGG" id="many:MANY_49370"/>
<dbReference type="PROSITE" id="PS01117">
    <property type="entry name" value="HTH_MARR_1"/>
    <property type="match status" value="1"/>
</dbReference>
<keyword evidence="6" id="KW-1185">Reference proteome</keyword>
<keyword evidence="3" id="KW-0804">Transcription</keyword>
<keyword evidence="2" id="KW-0238">DNA-binding</keyword>
<dbReference type="PROSITE" id="PS50995">
    <property type="entry name" value="HTH_MARR_2"/>
    <property type="match status" value="1"/>
</dbReference>
<evidence type="ECO:0000313" key="6">
    <source>
        <dbReference type="Proteomes" id="UP000467249"/>
    </source>
</evidence>
<gene>
    <name evidence="5" type="ORF">MANY_49370</name>
</gene>
<dbReference type="Gene3D" id="1.10.10.10">
    <property type="entry name" value="Winged helix-like DNA-binding domain superfamily/Winged helix DNA-binding domain"/>
    <property type="match status" value="1"/>
</dbReference>
<dbReference type="EMBL" id="AP022620">
    <property type="protein sequence ID" value="BBZ79600.1"/>
    <property type="molecule type" value="Genomic_DNA"/>
</dbReference>
<dbReference type="AlphaFoldDB" id="A0A6N4WC98"/>
<evidence type="ECO:0000313" key="5">
    <source>
        <dbReference type="EMBL" id="BBZ79600.1"/>
    </source>
</evidence>
<reference evidence="5 6" key="1">
    <citation type="journal article" date="2019" name="Emerg. Microbes Infect.">
        <title>Comprehensive subspecies identification of 175 nontuberculous mycobacteria species based on 7547 genomic profiles.</title>
        <authorList>
            <person name="Matsumoto Y."/>
            <person name="Kinjo T."/>
            <person name="Motooka D."/>
            <person name="Nabeya D."/>
            <person name="Jung N."/>
            <person name="Uechi K."/>
            <person name="Horii T."/>
            <person name="Iida T."/>
            <person name="Fujita J."/>
            <person name="Nakamura S."/>
        </authorList>
    </citation>
    <scope>NUCLEOTIDE SEQUENCE [LARGE SCALE GENOMIC DNA]</scope>
    <source>
        <strain evidence="5 6">JCM 30275</strain>
    </source>
</reference>
<organism evidence="5 6">
    <name type="scientific">Mycolicibacterium anyangense</name>
    <dbReference type="NCBI Taxonomy" id="1431246"/>
    <lineage>
        <taxon>Bacteria</taxon>
        <taxon>Bacillati</taxon>
        <taxon>Actinomycetota</taxon>
        <taxon>Actinomycetes</taxon>
        <taxon>Mycobacteriales</taxon>
        <taxon>Mycobacteriaceae</taxon>
        <taxon>Mycolicibacterium</taxon>
    </lineage>
</organism>
<dbReference type="InterPro" id="IPR039422">
    <property type="entry name" value="MarR/SlyA-like"/>
</dbReference>
<dbReference type="Proteomes" id="UP000467249">
    <property type="component" value="Chromosome"/>
</dbReference>
<dbReference type="GO" id="GO:0003677">
    <property type="term" value="F:DNA binding"/>
    <property type="evidence" value="ECO:0007669"/>
    <property type="project" value="UniProtKB-KW"/>
</dbReference>
<proteinExistence type="predicted"/>
<evidence type="ECO:0000256" key="3">
    <source>
        <dbReference type="ARBA" id="ARBA00023163"/>
    </source>
</evidence>
<protein>
    <submittedName>
        <fullName evidence="5">MarR family transcriptional regulator</fullName>
    </submittedName>
</protein>
<dbReference type="PRINTS" id="PR00598">
    <property type="entry name" value="HTHMARR"/>
</dbReference>
<accession>A0A6N4WC98</accession>